<name>A0A4R7C8L6_9HYPH</name>
<dbReference type="InterPro" id="IPR044855">
    <property type="entry name" value="CoA-Trfase_III_dom3_sf"/>
</dbReference>
<dbReference type="Proteomes" id="UP000295122">
    <property type="component" value="Unassembled WGS sequence"/>
</dbReference>
<keyword evidence="1 2" id="KW-0808">Transferase</keyword>
<dbReference type="InterPro" id="IPR003673">
    <property type="entry name" value="CoA-Trfase_fam_III"/>
</dbReference>
<dbReference type="PANTHER" id="PTHR48207">
    <property type="entry name" value="SUCCINATE--HYDROXYMETHYLGLUTARATE COA-TRANSFERASE"/>
    <property type="match status" value="1"/>
</dbReference>
<dbReference type="AlphaFoldDB" id="A0A4R7C8L6"/>
<organism evidence="2 3">
    <name type="scientific">Enterovirga rhinocerotis</name>
    <dbReference type="NCBI Taxonomy" id="1339210"/>
    <lineage>
        <taxon>Bacteria</taxon>
        <taxon>Pseudomonadati</taxon>
        <taxon>Pseudomonadota</taxon>
        <taxon>Alphaproteobacteria</taxon>
        <taxon>Hyphomicrobiales</taxon>
        <taxon>Methylobacteriaceae</taxon>
        <taxon>Enterovirga</taxon>
    </lineage>
</organism>
<dbReference type="InterPro" id="IPR023606">
    <property type="entry name" value="CoA-Trfase_III_dom_1_sf"/>
</dbReference>
<dbReference type="InterPro" id="IPR050483">
    <property type="entry name" value="CoA-transferase_III_domain"/>
</dbReference>
<comment type="caution">
    <text evidence="2">The sequence shown here is derived from an EMBL/GenBank/DDBJ whole genome shotgun (WGS) entry which is preliminary data.</text>
</comment>
<dbReference type="GO" id="GO:0008410">
    <property type="term" value="F:CoA-transferase activity"/>
    <property type="evidence" value="ECO:0007669"/>
    <property type="project" value="TreeGrafter"/>
</dbReference>
<dbReference type="OrthoDB" id="9806585at2"/>
<dbReference type="RefSeq" id="WP_133769841.1">
    <property type="nucleotide sequence ID" value="NZ_SNZR01000011.1"/>
</dbReference>
<dbReference type="Pfam" id="PF02515">
    <property type="entry name" value="CoA_transf_3"/>
    <property type="match status" value="1"/>
</dbReference>
<sequence>MSPNRPKSSGPLDGIRILDLSTVILGPYATQVLADLGADVIKVEGPGGDLMRHVGPMRNPGMGHLFMTGNRNKRGIVLDLKRPEARDALLRIAKTVDVLVHNVRPQAMARLGLGYEDVAKVNPGIVYVAAVGFGAGGRYAGKPAYDDLIQGASGLASTMRVVSGSDPRYVPSNIVDRAVGLYCATAISSALVHRERTGEGQAVEVPMLEVFSQLLLGDHLGGLGFDPPTGPPHYGRLMTPHRRPYATKDGHICTLIYTDRHWEGFFRVIGREGTLRSDPRFWPHAVRAANIDAVNAFVAEEMLKRTSAEWRTALEEADIPVMPLNTVESLLDDPHLQDVGLFELMDHPTEGRVRVIRCPSTWSAHEPSIRRHAPALGEHNAEVFAEVGLSEDEIAALSPVPAAAG</sequence>
<proteinExistence type="predicted"/>
<dbReference type="Gene3D" id="3.40.50.10540">
    <property type="entry name" value="Crotonobetainyl-coa:carnitine coa-transferase, domain 1"/>
    <property type="match status" value="1"/>
</dbReference>
<reference evidence="2 3" key="1">
    <citation type="submission" date="2019-03" db="EMBL/GenBank/DDBJ databases">
        <title>Genomic Encyclopedia of Type Strains, Phase IV (KMG-IV): sequencing the most valuable type-strain genomes for metagenomic binning, comparative biology and taxonomic classification.</title>
        <authorList>
            <person name="Goeker M."/>
        </authorList>
    </citation>
    <scope>NUCLEOTIDE SEQUENCE [LARGE SCALE GENOMIC DNA]</scope>
    <source>
        <strain evidence="2 3">DSM 25903</strain>
    </source>
</reference>
<dbReference type="SUPFAM" id="SSF89796">
    <property type="entry name" value="CoA-transferase family III (CaiB/BaiF)"/>
    <property type="match status" value="1"/>
</dbReference>
<gene>
    <name evidence="2" type="ORF">EV668_2286</name>
</gene>
<evidence type="ECO:0000256" key="1">
    <source>
        <dbReference type="ARBA" id="ARBA00022679"/>
    </source>
</evidence>
<protein>
    <submittedName>
        <fullName evidence="2">Crotonobetainyl-CoA:carnitine CoA-transferase CaiB-like acyl-CoA transferase</fullName>
    </submittedName>
</protein>
<accession>A0A4R7C8L6</accession>
<evidence type="ECO:0000313" key="2">
    <source>
        <dbReference type="EMBL" id="TDR94994.1"/>
    </source>
</evidence>
<keyword evidence="3" id="KW-1185">Reference proteome</keyword>
<dbReference type="PANTHER" id="PTHR48207:SF4">
    <property type="entry name" value="BLL6097 PROTEIN"/>
    <property type="match status" value="1"/>
</dbReference>
<dbReference type="Gene3D" id="3.30.1540.10">
    <property type="entry name" value="formyl-coa transferase, domain 3"/>
    <property type="match status" value="1"/>
</dbReference>
<dbReference type="EMBL" id="SNZR01000011">
    <property type="protein sequence ID" value="TDR94994.1"/>
    <property type="molecule type" value="Genomic_DNA"/>
</dbReference>
<evidence type="ECO:0000313" key="3">
    <source>
        <dbReference type="Proteomes" id="UP000295122"/>
    </source>
</evidence>